<dbReference type="EMBL" id="BKBI01000008">
    <property type="protein sequence ID" value="GEQ35812.1"/>
    <property type="molecule type" value="Genomic_DNA"/>
</dbReference>
<evidence type="ECO:0000313" key="1">
    <source>
        <dbReference type="EMBL" id="GEQ35812.1"/>
    </source>
</evidence>
<dbReference type="InterPro" id="IPR051239">
    <property type="entry name" value="2'-dNMP_N-hydrolase"/>
</dbReference>
<dbReference type="InterPro" id="IPR007710">
    <property type="entry name" value="Nucleoside_deoxyribTrfase"/>
</dbReference>
<dbReference type="Proteomes" id="UP000887127">
    <property type="component" value="Unassembled WGS sequence"/>
</dbReference>
<evidence type="ECO:0000313" key="2">
    <source>
        <dbReference type="Proteomes" id="UP000887127"/>
    </source>
</evidence>
<gene>
    <name evidence="1" type="ORF">M132T_13200</name>
</gene>
<organism evidence="1 2">
    <name type="scientific">Marinilactibacillus psychrotolerans</name>
    <dbReference type="NCBI Taxonomy" id="191770"/>
    <lineage>
        <taxon>Bacteria</taxon>
        <taxon>Bacillati</taxon>
        <taxon>Bacillota</taxon>
        <taxon>Bacilli</taxon>
        <taxon>Lactobacillales</taxon>
        <taxon>Carnobacteriaceae</taxon>
        <taxon>Marinilactibacillus</taxon>
    </lineage>
</organism>
<name>A0AAV3WR41_9LACT</name>
<proteinExistence type="predicted"/>
<sequence length="159" mass="17683">MKKIYLGGPLFSEMEASYNKLLANEIRKKLKVEVYNPVENEAINDKSGYADSIMIAEGDNAHLEASDILVALLDGPVVDPGLAAEIGYFYSMNKPIIALYTDSRQGSFGNQQKIDAIDDIAESQFSYVNLYIVGLIKKRGFVLDSKEKLLNKLEEILTN</sequence>
<comment type="caution">
    <text evidence="1">The sequence shown here is derived from an EMBL/GenBank/DDBJ whole genome shotgun (WGS) entry which is preliminary data.</text>
</comment>
<dbReference type="GO" id="GO:0009159">
    <property type="term" value="P:deoxyribonucleoside monophosphate catabolic process"/>
    <property type="evidence" value="ECO:0007669"/>
    <property type="project" value="TreeGrafter"/>
</dbReference>
<dbReference type="GO" id="GO:0070694">
    <property type="term" value="F:5-hydroxymethyl-dUMP N-hydrolase activity"/>
    <property type="evidence" value="ECO:0007669"/>
    <property type="project" value="TreeGrafter"/>
</dbReference>
<dbReference type="GeneID" id="96911082"/>
<dbReference type="RefSeq" id="WP_091760567.1">
    <property type="nucleotide sequence ID" value="NZ_BJVX01000006.1"/>
</dbReference>
<accession>A0AAV3WR41</accession>
<dbReference type="PANTHER" id="PTHR15364">
    <property type="entry name" value="2'-DEOXYNUCLEOSIDE 5'-PHOSPHATE N-HYDROLASE 1"/>
    <property type="match status" value="1"/>
</dbReference>
<dbReference type="Gene3D" id="3.40.50.450">
    <property type="match status" value="1"/>
</dbReference>
<dbReference type="PANTHER" id="PTHR15364:SF0">
    <property type="entry name" value="2'-DEOXYNUCLEOSIDE 5'-PHOSPHATE N-HYDROLASE 1"/>
    <property type="match status" value="1"/>
</dbReference>
<reference evidence="1" key="1">
    <citation type="submission" date="2019-08" db="EMBL/GenBank/DDBJ databases">
        <title>Marinilactibacillus psychrotolerans M13-2T whole genome sequencing project.</title>
        <authorList>
            <person name="Ishikawa M."/>
            <person name="Suzuki T."/>
            <person name="Matsutani M."/>
        </authorList>
    </citation>
    <scope>NUCLEOTIDE SEQUENCE</scope>
    <source>
        <strain evidence="1">M13-2T</strain>
    </source>
</reference>
<dbReference type="Pfam" id="PF05014">
    <property type="entry name" value="Nuc_deoxyrib_tr"/>
    <property type="match status" value="1"/>
</dbReference>
<dbReference type="SUPFAM" id="SSF52309">
    <property type="entry name" value="N-(deoxy)ribosyltransferase-like"/>
    <property type="match status" value="1"/>
</dbReference>
<dbReference type="AlphaFoldDB" id="A0AAV3WR41"/>
<protein>
    <submittedName>
        <fullName evidence="1">Nucleoside 2-deoxyribosyltransferase</fullName>
    </submittedName>
</protein>